<evidence type="ECO:0000256" key="7">
    <source>
        <dbReference type="ARBA" id="ARBA00039966"/>
    </source>
</evidence>
<dbReference type="Pfam" id="PF21033">
    <property type="entry name" value="RMD1-3"/>
    <property type="match status" value="1"/>
</dbReference>
<keyword evidence="3" id="KW-0963">Cytoplasm</keyword>
<evidence type="ECO:0000256" key="3">
    <source>
        <dbReference type="ARBA" id="ARBA00022490"/>
    </source>
</evidence>
<evidence type="ECO:0000256" key="8">
    <source>
        <dbReference type="ARBA" id="ARBA00041958"/>
    </source>
</evidence>
<dbReference type="PANTHER" id="PTHR16056">
    <property type="entry name" value="REGULATOR OF MICROTUBULE DYNAMICS PROTEIN"/>
    <property type="match status" value="1"/>
</dbReference>
<dbReference type="SUPFAM" id="SSF48452">
    <property type="entry name" value="TPR-like"/>
    <property type="match status" value="1"/>
</dbReference>
<dbReference type="PANTHER" id="PTHR16056:SF16">
    <property type="entry name" value="REGULATOR OF MICROTUBULE DYNAMICS PROTEIN 1"/>
    <property type="match status" value="1"/>
</dbReference>
<name>A0ABD6EFL6_9BILA</name>
<dbReference type="GO" id="GO:0005856">
    <property type="term" value="C:cytoskeleton"/>
    <property type="evidence" value="ECO:0007669"/>
    <property type="project" value="UniProtKB-SubCell"/>
</dbReference>
<comment type="caution">
    <text evidence="9">The sequence shown here is derived from an EMBL/GenBank/DDBJ whole genome shotgun (WGS) entry which is preliminary data.</text>
</comment>
<evidence type="ECO:0000256" key="5">
    <source>
        <dbReference type="ARBA" id="ARBA00022803"/>
    </source>
</evidence>
<dbReference type="EMBL" id="JBGFUD010000719">
    <property type="protein sequence ID" value="MFH4975105.1"/>
    <property type="molecule type" value="Genomic_DNA"/>
</dbReference>
<accession>A0ABD6EFL6</accession>
<evidence type="ECO:0000313" key="9">
    <source>
        <dbReference type="EMBL" id="MFH4975105.1"/>
    </source>
</evidence>
<gene>
    <name evidence="9" type="ORF">AB6A40_001814</name>
</gene>
<comment type="subunit">
    <text evidence="2">Interacts with microtubules.</text>
</comment>
<evidence type="ECO:0000256" key="1">
    <source>
        <dbReference type="ARBA" id="ARBA00004245"/>
    </source>
</evidence>
<dbReference type="InterPro" id="IPR011990">
    <property type="entry name" value="TPR-like_helical_dom_sf"/>
</dbReference>
<dbReference type="AlphaFoldDB" id="A0ABD6EFL6"/>
<protein>
    <recommendedName>
        <fullName evidence="7">Regulator of microtubule dynamics protein 1</fullName>
    </recommendedName>
    <alternativeName>
        <fullName evidence="8">Protein FAM82B</fullName>
    </alternativeName>
</protein>
<keyword evidence="10" id="KW-1185">Reference proteome</keyword>
<sequence>MNFIRSLTRTAAKLKFQWRKQNYAMAARLKDSADKAKTSSLRLMMLGSSGGGTLLGISLLSKSKAENETAYTDVPNLDLIIREADVLYDNYLIDNALGILRRHAKGQCCELLWRLARATCEKAKLCQDKEEKKRLFYESLDIIRRAIVNEREEGCSSAHKWYAIILDYTSAYEGTRARLHQSYEIRRHLEKALDIDGTDPTTWHILGLWHFTFADMPSYQRLIASAVFETPPSSTYEDALANFEKAEYIRPNFYSANKWYLAEVHDRLNHKEEALKYYKETYRMPVVTADDCEFHAKAYAKLTKLLGTKDLSKMD</sequence>
<dbReference type="InterPro" id="IPR049039">
    <property type="entry name" value="RMD1-3_a_helical_rpt"/>
</dbReference>
<dbReference type="Gene3D" id="1.25.40.10">
    <property type="entry name" value="Tetratricopeptide repeat domain"/>
    <property type="match status" value="1"/>
</dbReference>
<evidence type="ECO:0000313" key="10">
    <source>
        <dbReference type="Proteomes" id="UP001608902"/>
    </source>
</evidence>
<evidence type="ECO:0000256" key="2">
    <source>
        <dbReference type="ARBA" id="ARBA00011375"/>
    </source>
</evidence>
<keyword evidence="4" id="KW-0677">Repeat</keyword>
<keyword evidence="5" id="KW-0802">TPR repeat</keyword>
<reference evidence="9 10" key="1">
    <citation type="submission" date="2024-08" db="EMBL/GenBank/DDBJ databases">
        <title>Gnathostoma spinigerum genome.</title>
        <authorList>
            <person name="Gonzalez-Bertolin B."/>
            <person name="Monzon S."/>
            <person name="Zaballos A."/>
            <person name="Jimenez P."/>
            <person name="Dekumyoy P."/>
            <person name="Varona S."/>
            <person name="Cuesta I."/>
            <person name="Sumanam S."/>
            <person name="Adisakwattana P."/>
            <person name="Gasser R.B."/>
            <person name="Hernandez-Gonzalez A."/>
            <person name="Young N.D."/>
            <person name="Perteguer M.J."/>
        </authorList>
    </citation>
    <scope>NUCLEOTIDE SEQUENCE [LARGE SCALE GENOMIC DNA]</scope>
    <source>
        <strain evidence="9">AL3</strain>
        <tissue evidence="9">Liver</tissue>
    </source>
</reference>
<organism evidence="9 10">
    <name type="scientific">Gnathostoma spinigerum</name>
    <dbReference type="NCBI Taxonomy" id="75299"/>
    <lineage>
        <taxon>Eukaryota</taxon>
        <taxon>Metazoa</taxon>
        <taxon>Ecdysozoa</taxon>
        <taxon>Nematoda</taxon>
        <taxon>Chromadorea</taxon>
        <taxon>Rhabditida</taxon>
        <taxon>Spirurina</taxon>
        <taxon>Gnathostomatomorpha</taxon>
        <taxon>Gnathostomatoidea</taxon>
        <taxon>Gnathostomatidae</taxon>
        <taxon>Gnathostoma</taxon>
    </lineage>
</organism>
<keyword evidence="6" id="KW-0206">Cytoskeleton</keyword>
<comment type="subcellular location">
    <subcellularLocation>
        <location evidence="1">Cytoplasm</location>
        <location evidence="1">Cytoskeleton</location>
    </subcellularLocation>
</comment>
<dbReference type="Proteomes" id="UP001608902">
    <property type="component" value="Unassembled WGS sequence"/>
</dbReference>
<proteinExistence type="predicted"/>
<evidence type="ECO:0000256" key="6">
    <source>
        <dbReference type="ARBA" id="ARBA00023212"/>
    </source>
</evidence>
<evidence type="ECO:0000256" key="4">
    <source>
        <dbReference type="ARBA" id="ARBA00022737"/>
    </source>
</evidence>